<proteinExistence type="predicted"/>
<dbReference type="EMBL" id="GIFC01011022">
    <property type="protein sequence ID" value="MXU93105.1"/>
    <property type="molecule type" value="Transcribed_RNA"/>
</dbReference>
<accession>A0A6B0UTW8</accession>
<evidence type="ECO:0000313" key="1">
    <source>
        <dbReference type="EMBL" id="MXU93105.1"/>
    </source>
</evidence>
<sequence>MMVSRFSMYTKVHASYLQVFFFRFLLRASFSILPPLTKKKENLSICDIFCPCVKSALPQTEDNKFFENFFGFSAEFFFSISLQRKRSVCLTGGLCLGGLVMDVLGCRQLSEQFPDFSVLIRLFFPQKKFSVTRLYSNCASV</sequence>
<protein>
    <submittedName>
        <fullName evidence="1">Putative secreted protein</fullName>
    </submittedName>
</protein>
<reference evidence="1" key="1">
    <citation type="submission" date="2019-12" db="EMBL/GenBank/DDBJ databases">
        <title>An insight into the sialome of adult female Ixodes ricinus ticks feeding for 6 days.</title>
        <authorList>
            <person name="Perner J."/>
            <person name="Ribeiro J.M.C."/>
        </authorList>
    </citation>
    <scope>NUCLEOTIDE SEQUENCE</scope>
    <source>
        <strain evidence="1">Semi-engorged</strain>
        <tissue evidence="1">Salivary glands</tissue>
    </source>
</reference>
<organism evidence="1">
    <name type="scientific">Ixodes ricinus</name>
    <name type="common">Common tick</name>
    <name type="synonym">Acarus ricinus</name>
    <dbReference type="NCBI Taxonomy" id="34613"/>
    <lineage>
        <taxon>Eukaryota</taxon>
        <taxon>Metazoa</taxon>
        <taxon>Ecdysozoa</taxon>
        <taxon>Arthropoda</taxon>
        <taxon>Chelicerata</taxon>
        <taxon>Arachnida</taxon>
        <taxon>Acari</taxon>
        <taxon>Parasitiformes</taxon>
        <taxon>Ixodida</taxon>
        <taxon>Ixodoidea</taxon>
        <taxon>Ixodidae</taxon>
        <taxon>Ixodinae</taxon>
        <taxon>Ixodes</taxon>
    </lineage>
</organism>
<dbReference type="AlphaFoldDB" id="A0A6B0UTW8"/>
<name>A0A6B0UTW8_IXORI</name>